<dbReference type="PANTHER" id="PTHR12829">
    <property type="entry name" value="N6-ADENOSINE-METHYLTRANSFERASE"/>
    <property type="match status" value="1"/>
</dbReference>
<evidence type="ECO:0000256" key="2">
    <source>
        <dbReference type="ARBA" id="ARBA00022679"/>
    </source>
</evidence>
<comment type="caution">
    <text evidence="4">The sequence shown here is derived from an EMBL/GenBank/DDBJ whole genome shotgun (WGS) entry which is preliminary data.</text>
</comment>
<dbReference type="GO" id="GO:0032259">
    <property type="term" value="P:methylation"/>
    <property type="evidence" value="ECO:0007669"/>
    <property type="project" value="UniProtKB-KW"/>
</dbReference>
<keyword evidence="1" id="KW-0489">Methyltransferase</keyword>
<evidence type="ECO:0008006" key="5">
    <source>
        <dbReference type="Google" id="ProtNLM"/>
    </source>
</evidence>
<keyword evidence="3" id="KW-0949">S-adenosyl-L-methionine</keyword>
<reference evidence="4" key="1">
    <citation type="journal article" date="2015" name="Nature">
        <title>Complex archaea that bridge the gap between prokaryotes and eukaryotes.</title>
        <authorList>
            <person name="Spang A."/>
            <person name="Saw J.H."/>
            <person name="Jorgensen S.L."/>
            <person name="Zaremba-Niedzwiedzka K."/>
            <person name="Martijn J."/>
            <person name="Lind A.E."/>
            <person name="van Eijk R."/>
            <person name="Schleper C."/>
            <person name="Guy L."/>
            <person name="Ettema T.J."/>
        </authorList>
    </citation>
    <scope>NUCLEOTIDE SEQUENCE</scope>
</reference>
<sequence length="199" mass="22938">MKNVVYNADCLPAMRKKYQIIYADPPWSYRNMGNIQATANSHYKTMSQEDIEKLPIQSIVNDNCILFLWATFPKIQEALNVIKAWGFEYKTVGFVWVKKNKNWTNFFGVGWYTRSNAEVCLIGVKGKAPKISNSIGSIVETIREYHSKKPYIIRKKIVEFSGDILRIELFARQKTEGWDVWGNEVESDIDLLGSTGKEI</sequence>
<dbReference type="PROSITE" id="PS00092">
    <property type="entry name" value="N6_MTASE"/>
    <property type="match status" value="1"/>
</dbReference>
<dbReference type="SUPFAM" id="SSF53335">
    <property type="entry name" value="S-adenosyl-L-methionine-dependent methyltransferases"/>
    <property type="match status" value="1"/>
</dbReference>
<name>A0A0F9T6Z7_9ZZZZ</name>
<protein>
    <recommendedName>
        <fullName evidence="5">DNA methyltransferase</fullName>
    </recommendedName>
</protein>
<keyword evidence="2" id="KW-0808">Transferase</keyword>
<dbReference type="InterPro" id="IPR002052">
    <property type="entry name" value="DNA_methylase_N6_adenine_CS"/>
</dbReference>
<dbReference type="GO" id="GO:0003676">
    <property type="term" value="F:nucleic acid binding"/>
    <property type="evidence" value="ECO:0007669"/>
    <property type="project" value="InterPro"/>
</dbReference>
<evidence type="ECO:0000313" key="4">
    <source>
        <dbReference type="EMBL" id="KKN76995.1"/>
    </source>
</evidence>
<dbReference type="Gene3D" id="3.40.50.150">
    <property type="entry name" value="Vaccinia Virus protein VP39"/>
    <property type="match status" value="1"/>
</dbReference>
<dbReference type="InterPro" id="IPR029063">
    <property type="entry name" value="SAM-dependent_MTases_sf"/>
</dbReference>
<gene>
    <name evidence="4" type="ORF">LCGC14_0364870</name>
</gene>
<dbReference type="PANTHER" id="PTHR12829:SF7">
    <property type="entry name" value="N6-ADENOSINE-METHYLTRANSFERASE CATALYTIC SUBUNIT"/>
    <property type="match status" value="1"/>
</dbReference>
<dbReference type="EMBL" id="LAZR01000286">
    <property type="protein sequence ID" value="KKN76995.1"/>
    <property type="molecule type" value="Genomic_DNA"/>
</dbReference>
<dbReference type="InterPro" id="IPR007757">
    <property type="entry name" value="MT-A70-like"/>
</dbReference>
<organism evidence="4">
    <name type="scientific">marine sediment metagenome</name>
    <dbReference type="NCBI Taxonomy" id="412755"/>
    <lineage>
        <taxon>unclassified sequences</taxon>
        <taxon>metagenomes</taxon>
        <taxon>ecological metagenomes</taxon>
    </lineage>
</organism>
<evidence type="ECO:0000256" key="1">
    <source>
        <dbReference type="ARBA" id="ARBA00022603"/>
    </source>
</evidence>
<dbReference type="PROSITE" id="PS51143">
    <property type="entry name" value="MT_A70"/>
    <property type="match status" value="1"/>
</dbReference>
<proteinExistence type="predicted"/>
<evidence type="ECO:0000256" key="3">
    <source>
        <dbReference type="ARBA" id="ARBA00022691"/>
    </source>
</evidence>
<accession>A0A0F9T6Z7</accession>
<dbReference type="Pfam" id="PF05063">
    <property type="entry name" value="MT-A70"/>
    <property type="match status" value="1"/>
</dbReference>
<dbReference type="GO" id="GO:0001734">
    <property type="term" value="F:mRNA m(6)A methyltransferase activity"/>
    <property type="evidence" value="ECO:0007669"/>
    <property type="project" value="UniProtKB-ARBA"/>
</dbReference>
<dbReference type="AlphaFoldDB" id="A0A0F9T6Z7"/>